<accession>A0A4U7AWV2</accession>
<dbReference type="EMBL" id="PTQR01000114">
    <property type="protein sequence ID" value="TKX19547.1"/>
    <property type="molecule type" value="Genomic_DNA"/>
</dbReference>
<sequence>MFAARRKANGAARTAKALEERQQKLEKKIAEQKLPAERMAEEERAAQERHEQLESEERAAEERAKQLEQDTASRPLTTRKSGSYMEYLAKEKERIQREEKGQTQRERVTPQTEAAATQEPQEMTSNPPLPAAEGAPGPSGIRASTPHWTSWLVDSIYQVSRTATPHPEPTPSSPAALPRPSPPLPDPFESPAPDSPPPPLRPTPTIPSPFFTSPFTTQPPQPDQKRPFDVSTLFSPRNNPAAREHHLKRPYLHITTSPPPTKPERGLDFDSDASEDESVRPQAPVRDPPFRWDKDQGSGCKAGEEGWGGGGGGGVITLEAGVGRVHQRRRGEWGVEGVDVQVCLTLAGSIRSTCKSEGCK</sequence>
<gene>
    <name evidence="2" type="ORF">C1H76_8396</name>
</gene>
<feature type="compositionally biased region" description="Basic and acidic residues" evidence="1">
    <location>
        <begin position="16"/>
        <end position="68"/>
    </location>
</feature>
<evidence type="ECO:0000313" key="2">
    <source>
        <dbReference type="EMBL" id="TKX19547.1"/>
    </source>
</evidence>
<feature type="compositionally biased region" description="Pro residues" evidence="1">
    <location>
        <begin position="166"/>
        <end position="207"/>
    </location>
</feature>
<comment type="caution">
    <text evidence="2">The sequence shown here is derived from an EMBL/GenBank/DDBJ whole genome shotgun (WGS) entry which is preliminary data.</text>
</comment>
<feature type="compositionally biased region" description="Low complexity" evidence="1">
    <location>
        <begin position="131"/>
        <end position="140"/>
    </location>
</feature>
<protein>
    <submittedName>
        <fullName evidence="2">Uncharacterized protein</fullName>
    </submittedName>
</protein>
<proteinExistence type="predicted"/>
<dbReference type="PRINTS" id="PR01217">
    <property type="entry name" value="PRICHEXTENSN"/>
</dbReference>
<evidence type="ECO:0000256" key="1">
    <source>
        <dbReference type="SAM" id="MobiDB-lite"/>
    </source>
</evidence>
<feature type="compositionally biased region" description="Basic and acidic residues" evidence="1">
    <location>
        <begin position="88"/>
        <end position="108"/>
    </location>
</feature>
<evidence type="ECO:0000313" key="3">
    <source>
        <dbReference type="Proteomes" id="UP000308133"/>
    </source>
</evidence>
<feature type="region of interest" description="Disordered" evidence="1">
    <location>
        <begin position="1"/>
        <end position="146"/>
    </location>
</feature>
<feature type="compositionally biased region" description="Polar residues" evidence="1">
    <location>
        <begin position="70"/>
        <end position="81"/>
    </location>
</feature>
<organism evidence="2 3">
    <name type="scientific">Elsinoe australis</name>
    <dbReference type="NCBI Taxonomy" id="40998"/>
    <lineage>
        <taxon>Eukaryota</taxon>
        <taxon>Fungi</taxon>
        <taxon>Dikarya</taxon>
        <taxon>Ascomycota</taxon>
        <taxon>Pezizomycotina</taxon>
        <taxon>Dothideomycetes</taxon>
        <taxon>Dothideomycetidae</taxon>
        <taxon>Myriangiales</taxon>
        <taxon>Elsinoaceae</taxon>
        <taxon>Elsinoe</taxon>
    </lineage>
</organism>
<dbReference type="AlphaFoldDB" id="A0A4U7AWV2"/>
<feature type="compositionally biased region" description="Polar residues" evidence="1">
    <location>
        <begin position="109"/>
        <end position="126"/>
    </location>
</feature>
<dbReference type="Proteomes" id="UP000308133">
    <property type="component" value="Unassembled WGS sequence"/>
</dbReference>
<feature type="region of interest" description="Disordered" evidence="1">
    <location>
        <begin position="159"/>
        <end position="312"/>
    </location>
</feature>
<name>A0A4U7AWV2_9PEZI</name>
<reference evidence="2 3" key="1">
    <citation type="submission" date="2018-02" db="EMBL/GenBank/DDBJ databases">
        <title>Draft genome sequences of Elsinoe sp., causing black scab on jojoba.</title>
        <authorList>
            <person name="Stodart B."/>
            <person name="Jeffress S."/>
            <person name="Ash G."/>
            <person name="Arun Chinnappa K."/>
        </authorList>
    </citation>
    <scope>NUCLEOTIDE SEQUENCE [LARGE SCALE GENOMIC DNA]</scope>
    <source>
        <strain evidence="2 3">Hillstone_2</strain>
    </source>
</reference>